<feature type="transmembrane region" description="Helical" evidence="11">
    <location>
        <begin position="50"/>
        <end position="69"/>
    </location>
</feature>
<comment type="similarity">
    <text evidence="2">Belongs to the ATPase A chain family.</text>
</comment>
<dbReference type="GO" id="GO:0045259">
    <property type="term" value="C:proton-transporting ATP synthase complex"/>
    <property type="evidence" value="ECO:0007669"/>
    <property type="project" value="UniProtKB-KW"/>
</dbReference>
<name>A0A7R6PHK1_9CEST</name>
<evidence type="ECO:0000256" key="2">
    <source>
        <dbReference type="ARBA" id="ARBA00006810"/>
    </source>
</evidence>
<geneLocation type="mitochondrion" evidence="12"/>
<dbReference type="InterPro" id="IPR035908">
    <property type="entry name" value="F0_ATP_A_sf"/>
</dbReference>
<evidence type="ECO:0000256" key="6">
    <source>
        <dbReference type="ARBA" id="ARBA00022781"/>
    </source>
</evidence>
<reference evidence="12" key="1">
    <citation type="submission" date="2015-12" db="EMBL/GenBank/DDBJ databases">
        <title>Mitochondrial genomes of cyclophyllidean cestodes.</title>
        <authorList>
            <person name="Nakao M."/>
        </authorList>
    </citation>
    <scope>NUCLEOTIDE SEQUENCE</scope>
</reference>
<proteinExistence type="inferred from homology"/>
<feature type="transmembrane region" description="Helical" evidence="11">
    <location>
        <begin position="89"/>
        <end position="106"/>
    </location>
</feature>
<evidence type="ECO:0000313" key="12">
    <source>
        <dbReference type="EMBL" id="BBB87237.1"/>
    </source>
</evidence>
<feature type="transmembrane region" description="Helical" evidence="11">
    <location>
        <begin position="20"/>
        <end position="41"/>
    </location>
</feature>
<evidence type="ECO:0000256" key="9">
    <source>
        <dbReference type="ARBA" id="ARBA00023136"/>
    </source>
</evidence>
<evidence type="ECO:0000256" key="5">
    <source>
        <dbReference type="ARBA" id="ARBA00022692"/>
    </source>
</evidence>
<feature type="transmembrane region" description="Helical" evidence="11">
    <location>
        <begin position="118"/>
        <end position="139"/>
    </location>
</feature>
<evidence type="ECO:0000256" key="1">
    <source>
        <dbReference type="ARBA" id="ARBA00004141"/>
    </source>
</evidence>
<organism evidence="12">
    <name type="scientific">Moniezia sp. MN-2015</name>
    <dbReference type="NCBI Taxonomy" id="1768671"/>
    <lineage>
        <taxon>Eukaryota</taxon>
        <taxon>Metazoa</taxon>
        <taxon>Spiralia</taxon>
        <taxon>Lophotrochozoa</taxon>
        <taxon>Platyhelminthes</taxon>
        <taxon>Cestoda</taxon>
        <taxon>Eucestoda</taxon>
        <taxon>Cyclophyllidea</taxon>
        <taxon>Anoplocephalidae</taxon>
        <taxon>Moniezia</taxon>
    </lineage>
</organism>
<keyword evidence="3" id="KW-0813">Transport</keyword>
<sequence>MFMLFSGYKCILSLLCNSIAYMFSYYYAFLLSSVLLLFLCYRIPYCYSPYVFAVFLVVVVFGLFLTLFVDRVVSDTSEFFSTFIPVGTPFYICPLVCLAESISYVIRPVVLILRPFINISLGCFGGIAICSLSFLHYLWVLCLLILFLYEVFVAIVHWYIVASILAFSISH</sequence>
<keyword evidence="9 11" id="KW-0472">Membrane</keyword>
<protein>
    <submittedName>
        <fullName evidence="12">ATP synthase subunit 6</fullName>
    </submittedName>
</protein>
<evidence type="ECO:0000256" key="11">
    <source>
        <dbReference type="SAM" id="Phobius"/>
    </source>
</evidence>
<keyword evidence="4" id="KW-0138">CF(0)</keyword>
<evidence type="ECO:0000256" key="4">
    <source>
        <dbReference type="ARBA" id="ARBA00022547"/>
    </source>
</evidence>
<evidence type="ECO:0000256" key="3">
    <source>
        <dbReference type="ARBA" id="ARBA00022448"/>
    </source>
</evidence>
<feature type="transmembrane region" description="Helical" evidence="11">
    <location>
        <begin position="145"/>
        <end position="169"/>
    </location>
</feature>
<gene>
    <name evidence="12" type="primary">atp6</name>
</gene>
<evidence type="ECO:0000256" key="8">
    <source>
        <dbReference type="ARBA" id="ARBA00023065"/>
    </source>
</evidence>
<dbReference type="GO" id="GO:1902600">
    <property type="term" value="P:proton transmembrane transport"/>
    <property type="evidence" value="ECO:0007669"/>
    <property type="project" value="UniProtKB-KW"/>
</dbReference>
<evidence type="ECO:0000256" key="10">
    <source>
        <dbReference type="ARBA" id="ARBA00023310"/>
    </source>
</evidence>
<evidence type="ECO:0000256" key="7">
    <source>
        <dbReference type="ARBA" id="ARBA00022989"/>
    </source>
</evidence>
<keyword evidence="10" id="KW-0066">ATP synthesis</keyword>
<accession>A0A7R6PHK1</accession>
<dbReference type="SUPFAM" id="SSF81336">
    <property type="entry name" value="F1F0 ATP synthase subunit A"/>
    <property type="match status" value="1"/>
</dbReference>
<keyword evidence="8" id="KW-0406">Ion transport</keyword>
<dbReference type="EMBL" id="LC102497">
    <property type="protein sequence ID" value="BBB87237.1"/>
    <property type="molecule type" value="Genomic_DNA"/>
</dbReference>
<dbReference type="AlphaFoldDB" id="A0A7R6PHK1"/>
<keyword evidence="5 11" id="KW-0812">Transmembrane</keyword>
<keyword evidence="7 11" id="KW-1133">Transmembrane helix</keyword>
<keyword evidence="12" id="KW-0496">Mitochondrion</keyword>
<dbReference type="GO" id="GO:0006754">
    <property type="term" value="P:ATP biosynthetic process"/>
    <property type="evidence" value="ECO:0007669"/>
    <property type="project" value="UniProtKB-KW"/>
</dbReference>
<keyword evidence="6" id="KW-0375">Hydrogen ion transport</keyword>
<comment type="subcellular location">
    <subcellularLocation>
        <location evidence="1">Membrane</location>
        <topology evidence="1">Multi-pass membrane protein</topology>
    </subcellularLocation>
</comment>